<evidence type="ECO:0000256" key="2">
    <source>
        <dbReference type="ARBA" id="ARBA00022723"/>
    </source>
</evidence>
<gene>
    <name evidence="9" type="primary">copC</name>
    <name evidence="9" type="ORF">BN1180_01207</name>
</gene>
<evidence type="ECO:0000259" key="8">
    <source>
        <dbReference type="Pfam" id="PF04234"/>
    </source>
</evidence>
<feature type="domain" description="CopC" evidence="8">
    <location>
        <begin position="22"/>
        <end position="113"/>
    </location>
</feature>
<organism evidence="9 10">
    <name type="scientific">Peribacillus simplex</name>
    <dbReference type="NCBI Taxonomy" id="1478"/>
    <lineage>
        <taxon>Bacteria</taxon>
        <taxon>Bacillati</taxon>
        <taxon>Bacillota</taxon>
        <taxon>Bacilli</taxon>
        <taxon>Bacillales</taxon>
        <taxon>Bacillaceae</taxon>
        <taxon>Peribacillus</taxon>
    </lineage>
</organism>
<keyword evidence="2" id="KW-0479">Metal-binding</keyword>
<name>A0AAN2PER2_9BACI</name>
<dbReference type="InterPro" id="IPR014755">
    <property type="entry name" value="Cu-Rt/internalin_Ig-like"/>
</dbReference>
<feature type="signal peptide" evidence="7">
    <location>
        <begin position="1"/>
        <end position="19"/>
    </location>
</feature>
<evidence type="ECO:0000256" key="1">
    <source>
        <dbReference type="ARBA" id="ARBA00004196"/>
    </source>
</evidence>
<dbReference type="GO" id="GO:0046688">
    <property type="term" value="P:response to copper ion"/>
    <property type="evidence" value="ECO:0007669"/>
    <property type="project" value="InterPro"/>
</dbReference>
<keyword evidence="6" id="KW-0472">Membrane</keyword>
<dbReference type="RefSeq" id="WP_072272492.1">
    <property type="nucleotide sequence ID" value="NZ_CCXW01000001.1"/>
</dbReference>
<keyword evidence="6" id="KW-0812">Transmembrane</keyword>
<dbReference type="GO" id="GO:0006825">
    <property type="term" value="P:copper ion transport"/>
    <property type="evidence" value="ECO:0007669"/>
    <property type="project" value="InterPro"/>
</dbReference>
<evidence type="ECO:0000313" key="10">
    <source>
        <dbReference type="Proteomes" id="UP000182110"/>
    </source>
</evidence>
<feature type="region of interest" description="Disordered" evidence="5">
    <location>
        <begin position="120"/>
        <end position="152"/>
    </location>
</feature>
<feature type="transmembrane region" description="Helical" evidence="6">
    <location>
        <begin position="155"/>
        <end position="175"/>
    </location>
</feature>
<evidence type="ECO:0000256" key="3">
    <source>
        <dbReference type="ARBA" id="ARBA00022729"/>
    </source>
</evidence>
<dbReference type="PANTHER" id="PTHR34820:SF4">
    <property type="entry name" value="INNER MEMBRANE PROTEIN YEBZ"/>
    <property type="match status" value="1"/>
</dbReference>
<evidence type="ECO:0000256" key="7">
    <source>
        <dbReference type="SAM" id="SignalP"/>
    </source>
</evidence>
<sequence>MRKLLFMLMCLFLSIPTIADAHTELSSSNPKEGQRVTEELDEIVLDFAGAIEELSTMKLMKDGEEVSLSQVQVQNKKMVGTPSAPLENGSYIIDWTIAGEDGHPISGKVSFSVQIEHMNEEKEAAQPKAEENKQENEQQDKEAGQKEDQTSSNPVTTIVTVLLFVILGVGLVLLFRKKRK</sequence>
<feature type="chain" id="PRO_5042921537" evidence="7">
    <location>
        <begin position="20"/>
        <end position="180"/>
    </location>
</feature>
<dbReference type="GO" id="GO:0030313">
    <property type="term" value="C:cell envelope"/>
    <property type="evidence" value="ECO:0007669"/>
    <property type="project" value="UniProtKB-SubCell"/>
</dbReference>
<proteinExistence type="predicted"/>
<dbReference type="GO" id="GO:0042597">
    <property type="term" value="C:periplasmic space"/>
    <property type="evidence" value="ECO:0007669"/>
    <property type="project" value="InterPro"/>
</dbReference>
<keyword evidence="6" id="KW-1133">Transmembrane helix</keyword>
<evidence type="ECO:0000256" key="4">
    <source>
        <dbReference type="ARBA" id="ARBA00023008"/>
    </source>
</evidence>
<dbReference type="GO" id="GO:0005507">
    <property type="term" value="F:copper ion binding"/>
    <property type="evidence" value="ECO:0007669"/>
    <property type="project" value="InterPro"/>
</dbReference>
<accession>A0AAN2PER2</accession>
<dbReference type="SUPFAM" id="SSF81296">
    <property type="entry name" value="E set domains"/>
    <property type="match status" value="1"/>
</dbReference>
<evidence type="ECO:0000256" key="6">
    <source>
        <dbReference type="SAM" id="Phobius"/>
    </source>
</evidence>
<dbReference type="Proteomes" id="UP000182110">
    <property type="component" value="Unassembled WGS sequence"/>
</dbReference>
<protein>
    <submittedName>
        <fullName evidence="9">Copper resistance protein</fullName>
    </submittedName>
</protein>
<reference evidence="9 10" key="1">
    <citation type="journal article" date="2014" name="Genome Announc.">
        <title>Genome Sequence of Bacillus simplex Strain P558, Isolated from a Human Fecal Sample.</title>
        <authorList>
            <person name="Croce O."/>
            <person name="Hugon P."/>
            <person name="Lagier J.C."/>
            <person name="Bibi F."/>
            <person name="Robert C."/>
            <person name="Azhar E.I."/>
            <person name="Raoult D."/>
            <person name="Fournier P.E."/>
        </authorList>
    </citation>
    <scope>NUCLEOTIDE SEQUENCE [LARGE SCALE GENOMIC DNA]</scope>
    <source>
        <strain evidence="9 10">P558</strain>
    </source>
</reference>
<dbReference type="InterPro" id="IPR007348">
    <property type="entry name" value="CopC_dom"/>
</dbReference>
<evidence type="ECO:0000256" key="5">
    <source>
        <dbReference type="SAM" id="MobiDB-lite"/>
    </source>
</evidence>
<dbReference type="GO" id="GO:0005886">
    <property type="term" value="C:plasma membrane"/>
    <property type="evidence" value="ECO:0007669"/>
    <property type="project" value="TreeGrafter"/>
</dbReference>
<keyword evidence="3 7" id="KW-0732">Signal</keyword>
<keyword evidence="10" id="KW-1185">Reference proteome</keyword>
<dbReference type="EMBL" id="CCXW01000001">
    <property type="protein sequence ID" value="CEG31071.1"/>
    <property type="molecule type" value="Genomic_DNA"/>
</dbReference>
<dbReference type="PANTHER" id="PTHR34820">
    <property type="entry name" value="INNER MEMBRANE PROTEIN YEBZ"/>
    <property type="match status" value="1"/>
</dbReference>
<evidence type="ECO:0000313" key="9">
    <source>
        <dbReference type="EMBL" id="CEG31071.1"/>
    </source>
</evidence>
<keyword evidence="4" id="KW-0186">Copper</keyword>
<dbReference type="Gene3D" id="2.60.40.1220">
    <property type="match status" value="1"/>
</dbReference>
<dbReference type="InterPro" id="IPR014756">
    <property type="entry name" value="Ig_E-set"/>
</dbReference>
<comment type="caution">
    <text evidence="9">The sequence shown here is derived from an EMBL/GenBank/DDBJ whole genome shotgun (WGS) entry which is preliminary data.</text>
</comment>
<dbReference type="AlphaFoldDB" id="A0AAN2PER2"/>
<comment type="subcellular location">
    <subcellularLocation>
        <location evidence="1">Cell envelope</location>
    </subcellularLocation>
</comment>
<dbReference type="InterPro" id="IPR032694">
    <property type="entry name" value="CopC/D"/>
</dbReference>
<dbReference type="Pfam" id="PF04234">
    <property type="entry name" value="CopC"/>
    <property type="match status" value="1"/>
</dbReference>
<feature type="compositionally biased region" description="Basic and acidic residues" evidence="5">
    <location>
        <begin position="120"/>
        <end position="149"/>
    </location>
</feature>